<evidence type="ECO:0000256" key="5">
    <source>
        <dbReference type="HAMAP-Rule" id="MF_00445"/>
    </source>
</evidence>
<organism evidence="9 10">
    <name type="scientific">Nakamurella flavida</name>
    <dbReference type="NCBI Taxonomy" id="363630"/>
    <lineage>
        <taxon>Bacteria</taxon>
        <taxon>Bacillati</taxon>
        <taxon>Actinomycetota</taxon>
        <taxon>Actinomycetes</taxon>
        <taxon>Nakamurellales</taxon>
        <taxon>Nakamurellaceae</taxon>
        <taxon>Nakamurella</taxon>
    </lineage>
</organism>
<comment type="function">
    <text evidence="5">NDH-1 shuttles electrons from NADH, via FMN and iron-sulfur (Fe-S) centers, to quinones in the respiratory chain. The immediate electron acceptor for the enzyme in this species is believed to be a menaquinone. Couples the redox reaction to proton translocation (for every two electrons transferred, four hydrogen ions are translocated across the cytoplasmic membrane), and thus conserves the redox energy in a proton gradient.</text>
</comment>
<keyword evidence="3 5" id="KW-1133">Transmembrane helix</keyword>
<comment type="caution">
    <text evidence="9">The sequence shown here is derived from an EMBL/GenBank/DDBJ whole genome shotgun (WGS) entry which is preliminary data.</text>
</comment>
<feature type="transmembrane region" description="Helical" evidence="5">
    <location>
        <begin position="173"/>
        <end position="191"/>
    </location>
</feature>
<comment type="subcellular location">
    <subcellularLocation>
        <location evidence="5">Cell membrane</location>
        <topology evidence="5">Multi-pass membrane protein</topology>
    </subcellularLocation>
    <subcellularLocation>
        <location evidence="1">Endomembrane system</location>
        <topology evidence="1">Multi-pass membrane protein</topology>
    </subcellularLocation>
    <subcellularLocation>
        <location evidence="6">Membrane</location>
        <topology evidence="6">Multi-pass membrane protein</topology>
    </subcellularLocation>
</comment>
<feature type="transmembrane region" description="Helical" evidence="5">
    <location>
        <begin position="372"/>
        <end position="391"/>
    </location>
</feature>
<feature type="transmembrane region" description="Helical" evidence="5">
    <location>
        <begin position="284"/>
        <end position="305"/>
    </location>
</feature>
<dbReference type="HAMAP" id="MF_00445">
    <property type="entry name" value="NDH1_NuoN_1"/>
    <property type="match status" value="1"/>
</dbReference>
<dbReference type="PANTHER" id="PTHR22773">
    <property type="entry name" value="NADH DEHYDROGENASE"/>
    <property type="match status" value="1"/>
</dbReference>
<dbReference type="GO" id="GO:0012505">
    <property type="term" value="C:endomembrane system"/>
    <property type="evidence" value="ECO:0007669"/>
    <property type="project" value="UniProtKB-SubCell"/>
</dbReference>
<gene>
    <name evidence="5 9" type="primary">nuoN</name>
    <name evidence="9" type="ORF">JL107_05145</name>
</gene>
<dbReference type="GO" id="GO:0008137">
    <property type="term" value="F:NADH dehydrogenase (ubiquinone) activity"/>
    <property type="evidence" value="ECO:0007669"/>
    <property type="project" value="InterPro"/>
</dbReference>
<sequence length="572" mass="58942">MSPAALAHLQAAPTDPITAPALDLVPVMPVMIVLGAACLGVLVEAFAPRAARYPVQLLLTVAALLGAGAWTVWAGAAEKYTVTFSGSVAVDRGTLVTWGVLLALALPSVLLIADRVSEPGGAFAAQASAPAGSSRDRRAMQVARPMQTEVFPLALFAVGGMLVFPAASDVLTLFVGLEVLSLPLYLLCGLARRRRLISQEAAVKYFLLGAFTSAILLYGLGLLYGYAGSLRFSAIAEAQRAGGGNDVLLLAGLGLLTVGLLFKASVGPFHLWTPDVYQGAPTPVTAFMAACTKVAAFAAMVRVFQVVMAPMSWSWQPVLWVVAIASMLIGSIIGIAQSDMKRVLAYSSVAHAGFILLGVMSLSERGVSGTMYYLLTYGFATIGAFAIITLIRRGDGEASQLSDWAGLARRAPVLAGAMALFLLSFAGIPLTSGFIGKLSVFTAAVDAGMTPLVVVAMVATAITAFFYLKVIVVMYFTDPAGDPAPDPVGDDGRQAVGEVGPDGWSAPSAGGPGPLRTSSPQVSTPVLAAPYIVVPGLLTGVVIGVSVAVTILLGVLPSAVLDVLSVPLPLLS</sequence>
<dbReference type="GO" id="GO:0050136">
    <property type="term" value="F:NADH dehydrogenase (quinone) (non-electrogenic) activity"/>
    <property type="evidence" value="ECO:0007669"/>
    <property type="project" value="UniProtKB-UniRule"/>
</dbReference>
<dbReference type="GO" id="GO:0005886">
    <property type="term" value="C:plasma membrane"/>
    <property type="evidence" value="ECO:0007669"/>
    <property type="project" value="UniProtKB-SubCell"/>
</dbReference>
<evidence type="ECO:0000256" key="2">
    <source>
        <dbReference type="ARBA" id="ARBA00022692"/>
    </source>
</evidence>
<feature type="transmembrane region" description="Helical" evidence="5">
    <location>
        <begin position="95"/>
        <end position="113"/>
    </location>
</feature>
<dbReference type="Pfam" id="PF00361">
    <property type="entry name" value="Proton_antipo_M"/>
    <property type="match status" value="1"/>
</dbReference>
<keyword evidence="10" id="KW-1185">Reference proteome</keyword>
<dbReference type="EMBL" id="JAERWL010000005">
    <property type="protein sequence ID" value="MBM9475825.1"/>
    <property type="molecule type" value="Genomic_DNA"/>
</dbReference>
<evidence type="ECO:0000313" key="9">
    <source>
        <dbReference type="EMBL" id="MBM9475825.1"/>
    </source>
</evidence>
<keyword evidence="5" id="KW-1278">Translocase</keyword>
<feature type="domain" description="NADH:quinone oxidoreductase/Mrp antiporter transmembrane" evidence="8">
    <location>
        <begin position="167"/>
        <end position="463"/>
    </location>
</feature>
<dbReference type="InterPro" id="IPR001750">
    <property type="entry name" value="ND/Mrp_TM"/>
</dbReference>
<dbReference type="GO" id="GO:0042773">
    <property type="term" value="P:ATP synthesis coupled electron transport"/>
    <property type="evidence" value="ECO:0007669"/>
    <property type="project" value="InterPro"/>
</dbReference>
<dbReference type="GO" id="GO:0048038">
    <property type="term" value="F:quinone binding"/>
    <property type="evidence" value="ECO:0007669"/>
    <property type="project" value="UniProtKB-KW"/>
</dbReference>
<reference evidence="9" key="1">
    <citation type="submission" date="2021-01" db="EMBL/GenBank/DDBJ databases">
        <title>KCTC 19127 draft genome.</title>
        <authorList>
            <person name="An D."/>
        </authorList>
    </citation>
    <scope>NUCLEOTIDE SEQUENCE</scope>
    <source>
        <strain evidence="9">KCTC 19127</strain>
    </source>
</reference>
<evidence type="ECO:0000256" key="1">
    <source>
        <dbReference type="ARBA" id="ARBA00004127"/>
    </source>
</evidence>
<keyword evidence="4 5" id="KW-0472">Membrane</keyword>
<feature type="transmembrane region" description="Helical" evidence="5">
    <location>
        <begin position="203"/>
        <end position="227"/>
    </location>
</feature>
<comment type="catalytic activity">
    <reaction evidence="5">
        <text>a quinone + NADH + 5 H(+)(in) = a quinol + NAD(+) + 4 H(+)(out)</text>
        <dbReference type="Rhea" id="RHEA:57888"/>
        <dbReference type="ChEBI" id="CHEBI:15378"/>
        <dbReference type="ChEBI" id="CHEBI:24646"/>
        <dbReference type="ChEBI" id="CHEBI:57540"/>
        <dbReference type="ChEBI" id="CHEBI:57945"/>
        <dbReference type="ChEBI" id="CHEBI:132124"/>
    </reaction>
</comment>
<name>A0A938YMX3_9ACTN</name>
<feature type="transmembrane region" description="Helical" evidence="5">
    <location>
        <begin position="150"/>
        <end position="167"/>
    </location>
</feature>
<evidence type="ECO:0000256" key="7">
    <source>
        <dbReference type="SAM" id="MobiDB-lite"/>
    </source>
</evidence>
<evidence type="ECO:0000313" key="10">
    <source>
        <dbReference type="Proteomes" id="UP000663801"/>
    </source>
</evidence>
<accession>A0A938YMX3</accession>
<feature type="transmembrane region" description="Helical" evidence="5">
    <location>
        <begin position="447"/>
        <end position="468"/>
    </location>
</feature>
<feature type="region of interest" description="Disordered" evidence="7">
    <location>
        <begin position="484"/>
        <end position="518"/>
    </location>
</feature>
<dbReference type="AlphaFoldDB" id="A0A938YMX3"/>
<dbReference type="NCBIfam" id="TIGR01770">
    <property type="entry name" value="NDH_I_N"/>
    <property type="match status" value="1"/>
</dbReference>
<feature type="transmembrane region" description="Helical" evidence="5">
    <location>
        <begin position="247"/>
        <end position="272"/>
    </location>
</feature>
<feature type="transmembrane region" description="Helical" evidence="5">
    <location>
        <begin position="55"/>
        <end position="75"/>
    </location>
</feature>
<dbReference type="InterPro" id="IPR010096">
    <property type="entry name" value="NADH-Q_OxRdtase_suN/2"/>
</dbReference>
<feature type="transmembrane region" description="Helical" evidence="5">
    <location>
        <begin position="412"/>
        <end position="435"/>
    </location>
</feature>
<keyword evidence="5" id="KW-0874">Quinone</keyword>
<keyword evidence="5" id="KW-1003">Cell membrane</keyword>
<keyword evidence="5" id="KW-0813">Transport</keyword>
<comment type="subunit">
    <text evidence="5">NDH-1 is composed of 14 different subunits. Subunits NuoA, H, J, K, L, M, N constitute the membrane sector of the complex.</text>
</comment>
<evidence type="ECO:0000259" key="8">
    <source>
        <dbReference type="Pfam" id="PF00361"/>
    </source>
</evidence>
<protein>
    <recommendedName>
        <fullName evidence="5">NADH-quinone oxidoreductase subunit N</fullName>
        <ecNumber evidence="5">7.1.1.-</ecNumber>
    </recommendedName>
    <alternativeName>
        <fullName evidence="5">NADH dehydrogenase I subunit N</fullName>
    </alternativeName>
    <alternativeName>
        <fullName evidence="5">NDH-1 subunit N</fullName>
    </alternativeName>
</protein>
<feature type="transmembrane region" description="Helical" evidence="5">
    <location>
        <begin position="526"/>
        <end position="556"/>
    </location>
</feature>
<dbReference type="Proteomes" id="UP000663801">
    <property type="component" value="Unassembled WGS sequence"/>
</dbReference>
<comment type="similarity">
    <text evidence="5">Belongs to the complex I subunit 2 family.</text>
</comment>
<dbReference type="RefSeq" id="WP_205255908.1">
    <property type="nucleotide sequence ID" value="NZ_BAAAPV010000002.1"/>
</dbReference>
<keyword evidence="5" id="KW-0520">NAD</keyword>
<dbReference type="EC" id="7.1.1.-" evidence="5"/>
<keyword evidence="9" id="KW-0560">Oxidoreductase</keyword>
<feature type="transmembrane region" description="Helical" evidence="5">
    <location>
        <begin position="24"/>
        <end position="43"/>
    </location>
</feature>
<keyword evidence="2 5" id="KW-0812">Transmembrane</keyword>
<evidence type="ECO:0000256" key="4">
    <source>
        <dbReference type="ARBA" id="ARBA00023136"/>
    </source>
</evidence>
<evidence type="ECO:0000256" key="3">
    <source>
        <dbReference type="ARBA" id="ARBA00022989"/>
    </source>
</evidence>
<dbReference type="NCBIfam" id="NF004441">
    <property type="entry name" value="PRK05777.1-4"/>
    <property type="match status" value="1"/>
</dbReference>
<feature type="transmembrane region" description="Helical" evidence="5">
    <location>
        <begin position="343"/>
        <end position="360"/>
    </location>
</feature>
<feature type="transmembrane region" description="Helical" evidence="5">
    <location>
        <begin position="317"/>
        <end position="336"/>
    </location>
</feature>
<evidence type="ECO:0000256" key="6">
    <source>
        <dbReference type="RuleBase" id="RU000320"/>
    </source>
</evidence>
<proteinExistence type="inferred from homology"/>